<evidence type="ECO:0000313" key="12">
    <source>
        <dbReference type="EMBL" id="CDS82490.1"/>
    </source>
</evidence>
<dbReference type="UniPathway" id="UPA00114"/>
<dbReference type="GO" id="GO:0045493">
    <property type="term" value="P:xylan catabolic process"/>
    <property type="evidence" value="ECO:0007669"/>
    <property type="project" value="UniProtKB-UniPathway"/>
</dbReference>
<organism evidence="12">
    <name type="scientific">uncultured eukaryote</name>
    <dbReference type="NCBI Taxonomy" id="100272"/>
    <lineage>
        <taxon>Eukaryota</taxon>
        <taxon>environmental samples</taxon>
    </lineage>
</organism>
<feature type="chain" id="PRO_5002056249" description="endo-1,4-beta-xylanase" evidence="10">
    <location>
        <begin position="23"/>
        <end position="182"/>
    </location>
</feature>
<dbReference type="AlphaFoldDB" id="A0A0A8LFI1"/>
<gene>
    <name evidence="12" type="primary">GH11</name>
</gene>
<dbReference type="PROSITE" id="PS00776">
    <property type="entry name" value="GH11_1"/>
    <property type="match status" value="1"/>
</dbReference>
<dbReference type="Pfam" id="PF00457">
    <property type="entry name" value="Glyco_hydro_11"/>
    <property type="match status" value="1"/>
</dbReference>
<dbReference type="InterPro" id="IPR013320">
    <property type="entry name" value="ConA-like_dom_sf"/>
</dbReference>
<comment type="pathway">
    <text evidence="2">Glycan degradation; xylan degradation.</text>
</comment>
<dbReference type="PROSITE" id="PS51761">
    <property type="entry name" value="GH11_3"/>
    <property type="match status" value="1"/>
</dbReference>
<evidence type="ECO:0000256" key="10">
    <source>
        <dbReference type="SAM" id="SignalP"/>
    </source>
</evidence>
<keyword evidence="8" id="KW-0624">Polysaccharide degradation</keyword>
<dbReference type="Gene3D" id="2.60.120.180">
    <property type="match status" value="1"/>
</dbReference>
<dbReference type="EC" id="3.2.1.8" evidence="3"/>
<comment type="similarity">
    <text evidence="9">Belongs to the glycosyl hydrolase 11 (cellulase G) family.</text>
</comment>
<proteinExistence type="evidence at transcript level"/>
<keyword evidence="10" id="KW-0732">Signal</keyword>
<comment type="caution">
    <text evidence="9">Lacks conserved residue(s) required for the propagation of feature annotation.</text>
</comment>
<feature type="signal peptide" evidence="10">
    <location>
        <begin position="1"/>
        <end position="22"/>
    </location>
</feature>
<evidence type="ECO:0000256" key="6">
    <source>
        <dbReference type="ARBA" id="ARBA00023277"/>
    </source>
</evidence>
<evidence type="ECO:0000256" key="1">
    <source>
        <dbReference type="ARBA" id="ARBA00000681"/>
    </source>
</evidence>
<dbReference type="InterPro" id="IPR001137">
    <property type="entry name" value="Glyco_hydro_11"/>
</dbReference>
<keyword evidence="7" id="KW-0326">Glycosidase</keyword>
<dbReference type="PANTHER" id="PTHR46828">
    <property type="entry name" value="ENDO-1,4-BETA-XYLANASE A-RELATED"/>
    <property type="match status" value="1"/>
</dbReference>
<protein>
    <recommendedName>
        <fullName evidence="3">endo-1,4-beta-xylanase</fullName>
        <ecNumber evidence="3">3.2.1.8</ecNumber>
    </recommendedName>
</protein>
<dbReference type="InterPro" id="IPR013319">
    <property type="entry name" value="GH11/12"/>
</dbReference>
<evidence type="ECO:0000256" key="7">
    <source>
        <dbReference type="ARBA" id="ARBA00023295"/>
    </source>
</evidence>
<keyword evidence="5 12" id="KW-0378">Hydrolase</keyword>
<dbReference type="PRINTS" id="PR00911">
    <property type="entry name" value="GLHYDRLASE11"/>
</dbReference>
<dbReference type="InterPro" id="IPR033123">
    <property type="entry name" value="GH11_dom"/>
</dbReference>
<keyword evidence="4" id="KW-0858">Xylan degradation</keyword>
<keyword evidence="6" id="KW-0119">Carbohydrate metabolism</keyword>
<feature type="domain" description="GH11" evidence="11">
    <location>
        <begin position="44"/>
        <end position="182"/>
    </location>
</feature>
<reference evidence="12" key="1">
    <citation type="submission" date="2014-05" db="EMBL/GenBank/DDBJ databases">
        <title>Solution hybrid selection capture for the recovery of functional full-length eukaryotic cDNAs from complex environmental samples.</title>
        <authorList>
            <person name="Bragalini C."/>
            <person name="Parisot N."/>
            <person name="Ribiere C."/>
            <person name="Peyretaillade E."/>
            <person name="Vallon L."/>
            <person name="Girlanda M."/>
            <person name="Peyret P."/>
            <person name="Marmeisse R."/>
            <person name="Luis L."/>
            <person name="Prudent E."/>
        </authorList>
    </citation>
    <scope>NUCLEOTIDE SEQUENCE</scope>
</reference>
<dbReference type="SUPFAM" id="SSF49899">
    <property type="entry name" value="Concanavalin A-like lectins/glucanases"/>
    <property type="match status" value="1"/>
</dbReference>
<evidence type="ECO:0000256" key="2">
    <source>
        <dbReference type="ARBA" id="ARBA00004851"/>
    </source>
</evidence>
<evidence type="ECO:0000256" key="3">
    <source>
        <dbReference type="ARBA" id="ARBA00012590"/>
    </source>
</evidence>
<accession>A0A0A8LFI1</accession>
<dbReference type="EMBL" id="LK932034">
    <property type="protein sequence ID" value="CDS82490.1"/>
    <property type="molecule type" value="mRNA"/>
</dbReference>
<dbReference type="InterPro" id="IPR018208">
    <property type="entry name" value="GH11_AS_1"/>
</dbReference>
<evidence type="ECO:0000256" key="9">
    <source>
        <dbReference type="PROSITE-ProRule" id="PRU01097"/>
    </source>
</evidence>
<evidence type="ECO:0000256" key="5">
    <source>
        <dbReference type="ARBA" id="ARBA00022801"/>
    </source>
</evidence>
<evidence type="ECO:0000256" key="8">
    <source>
        <dbReference type="ARBA" id="ARBA00023326"/>
    </source>
</evidence>
<comment type="catalytic activity">
    <reaction evidence="1">
        <text>Endohydrolysis of (1-&gt;4)-beta-D-xylosidic linkages in xylans.</text>
        <dbReference type="EC" id="3.2.1.8"/>
    </reaction>
</comment>
<dbReference type="GO" id="GO:0031176">
    <property type="term" value="F:endo-1,4-beta-xylanase activity"/>
    <property type="evidence" value="ECO:0007669"/>
    <property type="project" value="UniProtKB-EC"/>
</dbReference>
<sequence length="182" mass="19935">MLFSSLLFAASVVTALPPLSWGEKFHGESSKLETRQSGRGLGQGSDRDGYGFHSGYFYSFWTQGGGTVTYNNLLNGTYKSSWQNIQNWVGGKGWNPGGPKVVEYNGTWSGRNVNSYLALYGWTRNPLIEYYVVESFGSFNPSSSAQRKGSITSDGSTYNLFQSTRTNQPSIEGLKLSSSSGQ</sequence>
<name>A0A0A8LFI1_9EUKA</name>
<evidence type="ECO:0000256" key="4">
    <source>
        <dbReference type="ARBA" id="ARBA00022651"/>
    </source>
</evidence>
<dbReference type="PANTHER" id="PTHR46828:SF2">
    <property type="entry name" value="ENDO-1,4-BETA-XYLANASE A-RELATED"/>
    <property type="match status" value="1"/>
</dbReference>
<evidence type="ECO:0000259" key="11">
    <source>
        <dbReference type="PROSITE" id="PS51761"/>
    </source>
</evidence>